<dbReference type="PANTHER" id="PTHR24253:SF103">
    <property type="entry name" value="TRANSMEMBRANE PROTEASE SERINE 7"/>
    <property type="match status" value="1"/>
</dbReference>
<dbReference type="InterPro" id="IPR001314">
    <property type="entry name" value="Peptidase_S1A"/>
</dbReference>
<evidence type="ECO:0000256" key="1">
    <source>
        <dbReference type="ARBA" id="ARBA00023157"/>
    </source>
</evidence>
<dbReference type="PANTHER" id="PTHR24253">
    <property type="entry name" value="TRANSMEMBRANE PROTEASE SERINE"/>
    <property type="match status" value="1"/>
</dbReference>
<dbReference type="Pfam" id="PF00089">
    <property type="entry name" value="Trypsin"/>
    <property type="match status" value="1"/>
</dbReference>
<dbReference type="FunFam" id="2.40.10.10:FF:000068">
    <property type="entry name" value="transmembrane protease serine 2"/>
    <property type="match status" value="1"/>
</dbReference>
<organism evidence="3 4">
    <name type="scientific">Pristionchus fissidentatus</name>
    <dbReference type="NCBI Taxonomy" id="1538716"/>
    <lineage>
        <taxon>Eukaryota</taxon>
        <taxon>Metazoa</taxon>
        <taxon>Ecdysozoa</taxon>
        <taxon>Nematoda</taxon>
        <taxon>Chromadorea</taxon>
        <taxon>Rhabditida</taxon>
        <taxon>Rhabditina</taxon>
        <taxon>Diplogasteromorpha</taxon>
        <taxon>Diplogasteroidea</taxon>
        <taxon>Neodiplogasteridae</taxon>
        <taxon>Pristionchus</taxon>
    </lineage>
</organism>
<dbReference type="EMBL" id="BTSY01000003">
    <property type="protein sequence ID" value="GMT17584.1"/>
    <property type="molecule type" value="Genomic_DNA"/>
</dbReference>
<dbReference type="PROSITE" id="PS50240">
    <property type="entry name" value="TRYPSIN_DOM"/>
    <property type="match status" value="1"/>
</dbReference>
<keyword evidence="1" id="KW-1015">Disulfide bond</keyword>
<dbReference type="AlphaFoldDB" id="A0AAV5VDT5"/>
<dbReference type="GO" id="GO:0006508">
    <property type="term" value="P:proteolysis"/>
    <property type="evidence" value="ECO:0007669"/>
    <property type="project" value="InterPro"/>
</dbReference>
<proteinExistence type="predicted"/>
<sequence length="170" mass="18796">LLLLLLAFTVTVLGKRPCGSPYEYANEDSHDRTRRLIVGGNEVPMGKWPWQVLLKIYYFNNSEISLSGTVISDQWILTAGHCIPENFVAGLAYSGIVHGHCEEGIDSEKPVISAFKSIIRHPQYTFIQNDIALVKLEDRLHFDETLSPVCLPNGDQSIPDDALAVAVGFG</sequence>
<dbReference type="InterPro" id="IPR009003">
    <property type="entry name" value="Peptidase_S1_PA"/>
</dbReference>
<dbReference type="InterPro" id="IPR043504">
    <property type="entry name" value="Peptidase_S1_PA_chymotrypsin"/>
</dbReference>
<name>A0AAV5VDT5_9BILA</name>
<evidence type="ECO:0000313" key="4">
    <source>
        <dbReference type="Proteomes" id="UP001432322"/>
    </source>
</evidence>
<keyword evidence="4" id="KW-1185">Reference proteome</keyword>
<dbReference type="InterPro" id="IPR001254">
    <property type="entry name" value="Trypsin_dom"/>
</dbReference>
<accession>A0AAV5VDT5</accession>
<dbReference type="GO" id="GO:0004252">
    <property type="term" value="F:serine-type endopeptidase activity"/>
    <property type="evidence" value="ECO:0007669"/>
    <property type="project" value="InterPro"/>
</dbReference>
<dbReference type="SUPFAM" id="SSF50494">
    <property type="entry name" value="Trypsin-like serine proteases"/>
    <property type="match status" value="1"/>
</dbReference>
<dbReference type="InterPro" id="IPR018114">
    <property type="entry name" value="TRYPSIN_HIS"/>
</dbReference>
<dbReference type="Proteomes" id="UP001432322">
    <property type="component" value="Unassembled WGS sequence"/>
</dbReference>
<dbReference type="SMART" id="SM00020">
    <property type="entry name" value="Tryp_SPc"/>
    <property type="match status" value="1"/>
</dbReference>
<protein>
    <recommendedName>
        <fullName evidence="2">Peptidase S1 domain-containing protein</fullName>
    </recommendedName>
</protein>
<feature type="non-terminal residue" evidence="3">
    <location>
        <position position="170"/>
    </location>
</feature>
<gene>
    <name evidence="3" type="ORF">PFISCL1PPCAC_8881</name>
</gene>
<feature type="non-terminal residue" evidence="3">
    <location>
        <position position="1"/>
    </location>
</feature>
<comment type="caution">
    <text evidence="3">The sequence shown here is derived from an EMBL/GenBank/DDBJ whole genome shotgun (WGS) entry which is preliminary data.</text>
</comment>
<dbReference type="PRINTS" id="PR00722">
    <property type="entry name" value="CHYMOTRYPSIN"/>
</dbReference>
<evidence type="ECO:0000313" key="3">
    <source>
        <dbReference type="EMBL" id="GMT17584.1"/>
    </source>
</evidence>
<reference evidence="3" key="1">
    <citation type="submission" date="2023-10" db="EMBL/GenBank/DDBJ databases">
        <title>Genome assembly of Pristionchus species.</title>
        <authorList>
            <person name="Yoshida K."/>
            <person name="Sommer R.J."/>
        </authorList>
    </citation>
    <scope>NUCLEOTIDE SEQUENCE</scope>
    <source>
        <strain evidence="3">RS5133</strain>
    </source>
</reference>
<evidence type="ECO:0000259" key="2">
    <source>
        <dbReference type="PROSITE" id="PS50240"/>
    </source>
</evidence>
<dbReference type="PROSITE" id="PS00134">
    <property type="entry name" value="TRYPSIN_HIS"/>
    <property type="match status" value="1"/>
</dbReference>
<dbReference type="Gene3D" id="2.40.10.10">
    <property type="entry name" value="Trypsin-like serine proteases"/>
    <property type="match status" value="2"/>
</dbReference>
<feature type="domain" description="Peptidase S1" evidence="2">
    <location>
        <begin position="37"/>
        <end position="170"/>
    </location>
</feature>